<evidence type="ECO:0000313" key="2">
    <source>
        <dbReference type="Proteomes" id="UP000321794"/>
    </source>
</evidence>
<gene>
    <name evidence="1" type="ORF">LZY01_17260</name>
</gene>
<evidence type="ECO:0000313" key="1">
    <source>
        <dbReference type="EMBL" id="GEO72558.1"/>
    </source>
</evidence>
<keyword evidence="2" id="KW-1185">Reference proteome</keyword>
<comment type="caution">
    <text evidence="1">The sequence shown here is derived from an EMBL/GenBank/DDBJ whole genome shotgun (WGS) entry which is preliminary data.</text>
</comment>
<protein>
    <submittedName>
        <fullName evidence="1">Uncharacterized protein</fullName>
    </submittedName>
</protein>
<dbReference type="EMBL" id="BJZK01000021">
    <property type="protein sequence ID" value="GEO72558.1"/>
    <property type="molecule type" value="Genomic_DNA"/>
</dbReference>
<dbReference type="Proteomes" id="UP000321794">
    <property type="component" value="Unassembled WGS sequence"/>
</dbReference>
<sequence length="48" mass="5332">MLTEFIGEVAVIGRYKDTHEIPPIRSNYFHYTAGGGGTANELAMQLYV</sequence>
<reference evidence="1 2" key="1">
    <citation type="submission" date="2019-07" db="EMBL/GenBank/DDBJ databases">
        <title>Whole genome shotgun sequence of Lactobacillus zymae NBRC 107157.</title>
        <authorList>
            <person name="Hosoyama A."/>
            <person name="Uohara A."/>
            <person name="Ohji S."/>
            <person name="Ichikawa N."/>
        </authorList>
    </citation>
    <scope>NUCLEOTIDE SEQUENCE [LARGE SCALE GENOMIC DNA]</scope>
    <source>
        <strain evidence="1 2">NBRC 107157</strain>
    </source>
</reference>
<proteinExistence type="predicted"/>
<name>A0ABQ0X520_9LACO</name>
<organism evidence="1 2">
    <name type="scientific">Levilactobacillus zymae</name>
    <dbReference type="NCBI Taxonomy" id="267363"/>
    <lineage>
        <taxon>Bacteria</taxon>
        <taxon>Bacillati</taxon>
        <taxon>Bacillota</taxon>
        <taxon>Bacilli</taxon>
        <taxon>Lactobacillales</taxon>
        <taxon>Lactobacillaceae</taxon>
        <taxon>Levilactobacillus</taxon>
    </lineage>
</organism>
<accession>A0ABQ0X520</accession>